<dbReference type="AlphaFoldDB" id="I0BPG6"/>
<dbReference type="PANTHER" id="PTHR43308:SF5">
    <property type="entry name" value="S-LAYER PROTEIN _ PEPTIDOGLYCAN ENDO-BETA-N-ACETYLGLUCOSAMINIDASE"/>
    <property type="match status" value="1"/>
</dbReference>
<dbReference type="Pfam" id="PF00395">
    <property type="entry name" value="SLH"/>
    <property type="match status" value="2"/>
</dbReference>
<protein>
    <submittedName>
        <fullName evidence="2">S-layer protein</fullName>
    </submittedName>
</protein>
<dbReference type="PANTHER" id="PTHR43308">
    <property type="entry name" value="OUTER MEMBRANE PROTEIN ALPHA-RELATED"/>
    <property type="match status" value="1"/>
</dbReference>
<dbReference type="EMBL" id="CP003422">
    <property type="protein sequence ID" value="AFH64263.1"/>
    <property type="molecule type" value="Genomic_DNA"/>
</dbReference>
<dbReference type="Proteomes" id="UP000007392">
    <property type="component" value="Chromosome"/>
</dbReference>
<name>I0BPG6_9BACL</name>
<dbReference type="KEGG" id="pmw:B2K_26835"/>
<evidence type="ECO:0000313" key="3">
    <source>
        <dbReference type="Proteomes" id="UP000007392"/>
    </source>
</evidence>
<gene>
    <name evidence="2" type="ORF">B2K_26835</name>
</gene>
<feature type="domain" description="SLH" evidence="1">
    <location>
        <begin position="103"/>
        <end position="166"/>
    </location>
</feature>
<evidence type="ECO:0000259" key="1">
    <source>
        <dbReference type="PROSITE" id="PS51272"/>
    </source>
</evidence>
<accession>I0BPG6</accession>
<organism evidence="2 3">
    <name type="scientific">Paenibacillus mucilaginosus K02</name>
    <dbReference type="NCBI Taxonomy" id="997761"/>
    <lineage>
        <taxon>Bacteria</taxon>
        <taxon>Bacillati</taxon>
        <taxon>Bacillota</taxon>
        <taxon>Bacilli</taxon>
        <taxon>Bacillales</taxon>
        <taxon>Paenibacillaceae</taxon>
        <taxon>Paenibacillus</taxon>
    </lineage>
</organism>
<dbReference type="HOGENOM" id="CLU_628284_0_0_9"/>
<evidence type="ECO:0000313" key="2">
    <source>
        <dbReference type="EMBL" id="AFH64263.1"/>
    </source>
</evidence>
<dbReference type="InterPro" id="IPR001119">
    <property type="entry name" value="SLH_dom"/>
</dbReference>
<dbReference type="PROSITE" id="PS51272">
    <property type="entry name" value="SLH"/>
    <property type="match status" value="2"/>
</dbReference>
<feature type="domain" description="SLH" evidence="1">
    <location>
        <begin position="206"/>
        <end position="269"/>
    </location>
</feature>
<dbReference type="PATRIC" id="fig|997761.3.peg.5351"/>
<dbReference type="InterPro" id="IPR051465">
    <property type="entry name" value="Cell_Envelope_Struct_Comp"/>
</dbReference>
<proteinExistence type="predicted"/>
<reference evidence="2 3" key="1">
    <citation type="submission" date="2013-06" db="EMBL/GenBank/DDBJ databases">
        <title>Complete genome sequence of Paenibacillus mucilaginosus K02.</title>
        <authorList>
            <person name="Xiao B."/>
            <person name="Sun L."/>
            <person name="Xiao L."/>
            <person name="Lian B."/>
        </authorList>
    </citation>
    <scope>NUCLEOTIDE SEQUENCE [LARGE SCALE GENOMIC DNA]</scope>
    <source>
        <strain evidence="2 3">K02</strain>
    </source>
</reference>
<sequence>MEKTRLRALAQYVTLYLYAVGVRKNRFTVWTGRSYDKAVFCVPGNFSVLNMLQMLHDMGNFVDKRKSITHEGEDNLMKPWIVLTTLVSLLGTGCTEAAANTPAAVVSLTDIGGHWAEAQIKGAVAKRYVDGYEDGTFRPEKPVSRAEFIKLLTVAANVKPGAAGASWYDPYVNALKGEGVLRDRDFQEMEGNMTRAEMAKLAVRMAKKEYADPKVQLEDNAAMTQAVKLGLIQGLAGGELAPDKTTTRAQTITVIERVLKVKAGETLPVDALAVRNSELANSGSNFESVFGKPLLIQFPYTTYLNSNVDVNIKSFMVVDMNNTNDPIVKSLREKKYKNKLDTNWYKDSYVVLMPMTYTVKGGGEGAGKFYIAQGYTIGMGKALISDKSLMFFSLEEDGVYEDVLLTLISEDEAAAVKSKSLTYFLQRTDGTRIVFY</sequence>